<dbReference type="VEuPathDB" id="VectorBase:PHUM521130"/>
<dbReference type="Proteomes" id="UP000009046">
    <property type="component" value="Unassembled WGS sequence"/>
</dbReference>
<sequence>MQDLDNDSHEFYKTPKEFFKSEFCEKKDFKTRATYNSSTPNKKKKELLDSEGNKLNSKFPEYLSSNELKTLANYGVLISEAYISAPDKGMDILIDSIRDRNRALEGDEVFIVLKPKEYQRVNTDSINTQRTAVVVSIKAQNHKRQAIGTLSTVTNKKVNYVIFCPRDMRFPRLKIKKSNCPSEFIQNPEKFNNKLFLAKLSQWNDLQFADGELIEEVGTVGNIQAETNAIILGLGLKIPSYDENLKKYIPSNSMTMTEEEILKREDFRKECVFTIDPATAVDLDDAVSCKELSNGNYEIGVHISDVSFYLKESTPLDLAVSQQATSVYFVDKVYHMLPYELCRLCSLTPGEDKLSFSVLWEVTPDCQILRHRFAKTVINSCAQFSYEQVQSIINDSSSNTVNLPKLHGSHKNIAIRNIIKKLFEFAFHLRKKRFDNGALRIDRKKIVFCLDANLMPHEYRAEIHDESHYLIEELMLLANITVAEKLIEQYPNIAFLRSHSPPVVFALQKLQKNLENYNLYLDITNAGSINNFLLKCSGSDSKSVARMLVLNNLLAKPMTRATYYCSGNFSNDDERRHYALNVPLYTHFTSPIRRYADIMVHRLMSSYVNATNAPQWSKDHVQSIANQCNKQKYAAKLAGEMSAELFFSIYIDLKGSLICEAVVCDIKDKSFDCIILSTGTHQRVYFERIKGELKKTIKDGVPRLTINWPTVVKDEKEENVEIIEMFSIVKVELKKYKGLKIEAKLLSFSSVSV</sequence>
<dbReference type="InterPro" id="IPR041093">
    <property type="entry name" value="Dis3l2-like_C"/>
</dbReference>
<dbReference type="EnsemblMetazoa" id="PHUM521130-RA">
    <property type="protein sequence ID" value="PHUM521130-PA"/>
    <property type="gene ID" value="PHUM521130"/>
</dbReference>
<keyword evidence="4" id="KW-1185">Reference proteome</keyword>
<dbReference type="RefSeq" id="XP_002431315.1">
    <property type="nucleotide sequence ID" value="XM_002431270.1"/>
</dbReference>
<protein>
    <recommendedName>
        <fullName evidence="1">RNB domain-containing protein</fullName>
    </recommendedName>
</protein>
<dbReference type="SMART" id="SM00955">
    <property type="entry name" value="RNB"/>
    <property type="match status" value="1"/>
</dbReference>
<reference evidence="3" key="3">
    <citation type="submission" date="2021-02" db="UniProtKB">
        <authorList>
            <consortium name="EnsemblMetazoa"/>
        </authorList>
    </citation>
    <scope>IDENTIFICATION</scope>
    <source>
        <strain evidence="3">USDA</strain>
    </source>
</reference>
<proteinExistence type="predicted"/>
<dbReference type="InterPro" id="IPR041505">
    <property type="entry name" value="Dis3_CSD2"/>
</dbReference>
<dbReference type="InterPro" id="IPR001900">
    <property type="entry name" value="RNase_II/R"/>
</dbReference>
<dbReference type="AlphaFoldDB" id="E0VYX1"/>
<dbReference type="KEGG" id="phu:Phum_PHUM521130"/>
<name>E0VYX1_PEDHC</name>
<reference evidence="2" key="2">
    <citation type="submission" date="2007-04" db="EMBL/GenBank/DDBJ databases">
        <title>The genome of the human body louse.</title>
        <authorList>
            <consortium name="The Human Body Louse Genome Consortium"/>
            <person name="Kirkness E."/>
            <person name="Walenz B."/>
            <person name="Hass B."/>
            <person name="Bruggner R."/>
            <person name="Strausberg R."/>
        </authorList>
    </citation>
    <scope>NUCLEOTIDE SEQUENCE</scope>
    <source>
        <strain evidence="2">USDA</strain>
    </source>
</reference>
<dbReference type="STRING" id="121224.E0VYX1"/>
<dbReference type="Gene3D" id="2.40.50.140">
    <property type="entry name" value="Nucleic acid-binding proteins"/>
    <property type="match status" value="1"/>
</dbReference>
<dbReference type="Gene3D" id="2.40.50.690">
    <property type="match status" value="1"/>
</dbReference>
<dbReference type="GeneID" id="8231697"/>
<dbReference type="InterPro" id="IPR050180">
    <property type="entry name" value="RNR_Ribonuclease"/>
</dbReference>
<dbReference type="CTD" id="8231697"/>
<dbReference type="GO" id="GO:0000175">
    <property type="term" value="F:3'-5'-RNA exonuclease activity"/>
    <property type="evidence" value="ECO:0007669"/>
    <property type="project" value="TreeGrafter"/>
</dbReference>
<dbReference type="InterPro" id="IPR012340">
    <property type="entry name" value="NA-bd_OB-fold"/>
</dbReference>
<reference evidence="2" key="1">
    <citation type="submission" date="2007-04" db="EMBL/GenBank/DDBJ databases">
        <title>Annotation of Pediculus humanus corporis strain USDA.</title>
        <authorList>
            <person name="Kirkness E."/>
            <person name="Hannick L."/>
            <person name="Hass B."/>
            <person name="Bruggner R."/>
            <person name="Lawson D."/>
            <person name="Bidwell S."/>
            <person name="Joardar V."/>
            <person name="Caler E."/>
            <person name="Walenz B."/>
            <person name="Inman J."/>
            <person name="Schobel S."/>
            <person name="Galinsky K."/>
            <person name="Amedeo P."/>
            <person name="Strausberg R."/>
        </authorList>
    </citation>
    <scope>NUCLEOTIDE SEQUENCE</scope>
    <source>
        <strain evidence="2">USDA</strain>
    </source>
</reference>
<dbReference type="GO" id="GO:0010587">
    <property type="term" value="P:miRNA catabolic process"/>
    <property type="evidence" value="ECO:0007669"/>
    <property type="project" value="TreeGrafter"/>
</dbReference>
<evidence type="ECO:0000313" key="3">
    <source>
        <dbReference type="EnsemblMetazoa" id="PHUM521130-PA"/>
    </source>
</evidence>
<dbReference type="PROSITE" id="PS01175">
    <property type="entry name" value="RIBONUCLEASE_II"/>
    <property type="match status" value="1"/>
</dbReference>
<dbReference type="InParanoid" id="E0VYX1"/>
<dbReference type="Pfam" id="PF17849">
    <property type="entry name" value="OB_Dis3"/>
    <property type="match status" value="1"/>
</dbReference>
<dbReference type="Gene3D" id="2.40.50.700">
    <property type="match status" value="1"/>
</dbReference>
<gene>
    <name evidence="3" type="primary">8231697</name>
    <name evidence="2" type="ORF">Phum_PHUM521130</name>
</gene>
<dbReference type="Pfam" id="PF17877">
    <property type="entry name" value="Dis3l2_C_term"/>
    <property type="match status" value="1"/>
</dbReference>
<dbReference type="eggNOG" id="KOG2102">
    <property type="taxonomic scope" value="Eukaryota"/>
</dbReference>
<dbReference type="FunCoup" id="E0VYX1">
    <property type="interactions" value="1837"/>
</dbReference>
<dbReference type="InterPro" id="IPR022966">
    <property type="entry name" value="RNase_II/R_CS"/>
</dbReference>
<evidence type="ECO:0000259" key="1">
    <source>
        <dbReference type="SMART" id="SM00955"/>
    </source>
</evidence>
<dbReference type="EMBL" id="AAZO01006328">
    <property type="status" value="NOT_ANNOTATED_CDS"/>
    <property type="molecule type" value="Genomic_DNA"/>
</dbReference>
<dbReference type="OrthoDB" id="372421at2759"/>
<evidence type="ECO:0000313" key="4">
    <source>
        <dbReference type="Proteomes" id="UP000009046"/>
    </source>
</evidence>
<organism>
    <name type="scientific">Pediculus humanus subsp. corporis</name>
    <name type="common">Body louse</name>
    <dbReference type="NCBI Taxonomy" id="121224"/>
    <lineage>
        <taxon>Eukaryota</taxon>
        <taxon>Metazoa</taxon>
        <taxon>Ecdysozoa</taxon>
        <taxon>Arthropoda</taxon>
        <taxon>Hexapoda</taxon>
        <taxon>Insecta</taxon>
        <taxon>Pterygota</taxon>
        <taxon>Neoptera</taxon>
        <taxon>Paraneoptera</taxon>
        <taxon>Psocodea</taxon>
        <taxon>Troctomorpha</taxon>
        <taxon>Phthiraptera</taxon>
        <taxon>Anoplura</taxon>
        <taxon>Pediculidae</taxon>
        <taxon>Pediculus</taxon>
    </lineage>
</organism>
<dbReference type="SUPFAM" id="SSF50249">
    <property type="entry name" value="Nucleic acid-binding proteins"/>
    <property type="match status" value="2"/>
</dbReference>
<dbReference type="Pfam" id="PF00773">
    <property type="entry name" value="RNB"/>
    <property type="match status" value="1"/>
</dbReference>
<dbReference type="GO" id="GO:0003723">
    <property type="term" value="F:RNA binding"/>
    <property type="evidence" value="ECO:0007669"/>
    <property type="project" value="InterPro"/>
</dbReference>
<dbReference type="HOGENOM" id="CLU_002333_5_2_1"/>
<dbReference type="GO" id="GO:0000932">
    <property type="term" value="C:P-body"/>
    <property type="evidence" value="ECO:0007669"/>
    <property type="project" value="TreeGrafter"/>
</dbReference>
<evidence type="ECO:0000313" key="2">
    <source>
        <dbReference type="EMBL" id="EEB18577.1"/>
    </source>
</evidence>
<dbReference type="EMBL" id="DS235848">
    <property type="protein sequence ID" value="EEB18577.1"/>
    <property type="molecule type" value="Genomic_DNA"/>
</dbReference>
<dbReference type="GO" id="GO:0006402">
    <property type="term" value="P:mRNA catabolic process"/>
    <property type="evidence" value="ECO:0007669"/>
    <property type="project" value="TreeGrafter"/>
</dbReference>
<dbReference type="PANTHER" id="PTHR23355:SF9">
    <property type="entry name" value="DIS3-LIKE EXONUCLEASE 2"/>
    <property type="match status" value="1"/>
</dbReference>
<dbReference type="OMA" id="AFLRCHP"/>
<dbReference type="PANTHER" id="PTHR23355">
    <property type="entry name" value="RIBONUCLEASE"/>
    <property type="match status" value="1"/>
</dbReference>
<feature type="domain" description="RNB" evidence="1">
    <location>
        <begin position="264"/>
        <end position="610"/>
    </location>
</feature>
<accession>E0VYX1</accession>